<dbReference type="GeneID" id="5023579"/>
<sequence length="96" mass="11807">MDINTNFQKEKHQNRIEQQANIRQHFRKLALKNYNKQGRLGINRDPKLCEFNFELLKPFYIQLKDPFTGHWMKQIPKNYIKEKKLQKQEQDLHQLL</sequence>
<name>A0CHY0_PARTE</name>
<reference evidence="1 2" key="1">
    <citation type="journal article" date="2006" name="Nature">
        <title>Global trends of whole-genome duplications revealed by the ciliate Paramecium tetraurelia.</title>
        <authorList>
            <consortium name="Genoscope"/>
            <person name="Aury J.-M."/>
            <person name="Jaillon O."/>
            <person name="Duret L."/>
            <person name="Noel B."/>
            <person name="Jubin C."/>
            <person name="Porcel B.M."/>
            <person name="Segurens B."/>
            <person name="Daubin V."/>
            <person name="Anthouard V."/>
            <person name="Aiach N."/>
            <person name="Arnaiz O."/>
            <person name="Billaut A."/>
            <person name="Beisson J."/>
            <person name="Blanc I."/>
            <person name="Bouhouche K."/>
            <person name="Camara F."/>
            <person name="Duharcourt S."/>
            <person name="Guigo R."/>
            <person name="Gogendeau D."/>
            <person name="Katinka M."/>
            <person name="Keller A.-M."/>
            <person name="Kissmehl R."/>
            <person name="Klotz C."/>
            <person name="Koll F."/>
            <person name="Le Moue A."/>
            <person name="Lepere C."/>
            <person name="Malinsky S."/>
            <person name="Nowacki M."/>
            <person name="Nowak J.K."/>
            <person name="Plattner H."/>
            <person name="Poulain J."/>
            <person name="Ruiz F."/>
            <person name="Serrano V."/>
            <person name="Zagulski M."/>
            <person name="Dessen P."/>
            <person name="Betermier M."/>
            <person name="Weissenbach J."/>
            <person name="Scarpelli C."/>
            <person name="Schachter V."/>
            <person name="Sperling L."/>
            <person name="Meyer E."/>
            <person name="Cohen J."/>
            <person name="Wincker P."/>
        </authorList>
    </citation>
    <scope>NUCLEOTIDE SEQUENCE [LARGE SCALE GENOMIC DNA]</scope>
    <source>
        <strain evidence="1 2">Stock d4-2</strain>
    </source>
</reference>
<gene>
    <name evidence="1" type="ORF">GSPATT00038499001</name>
</gene>
<evidence type="ECO:0000313" key="1">
    <source>
        <dbReference type="EMBL" id="CAK70397.1"/>
    </source>
</evidence>
<dbReference type="HOGENOM" id="CLU_2364171_0_0_1"/>
<protein>
    <submittedName>
        <fullName evidence="1">Uncharacterized protein</fullName>
    </submittedName>
</protein>
<accession>A0CHY0</accession>
<evidence type="ECO:0000313" key="2">
    <source>
        <dbReference type="Proteomes" id="UP000000600"/>
    </source>
</evidence>
<keyword evidence="2" id="KW-1185">Reference proteome</keyword>
<dbReference type="EMBL" id="CT868080">
    <property type="protein sequence ID" value="CAK70397.1"/>
    <property type="molecule type" value="Genomic_DNA"/>
</dbReference>
<dbReference type="OrthoDB" id="308511at2759"/>
<dbReference type="RefSeq" id="XP_001437794.1">
    <property type="nucleotide sequence ID" value="XM_001437757.1"/>
</dbReference>
<dbReference type="OMA" id="HWMKQIP"/>
<organism evidence="1 2">
    <name type="scientific">Paramecium tetraurelia</name>
    <dbReference type="NCBI Taxonomy" id="5888"/>
    <lineage>
        <taxon>Eukaryota</taxon>
        <taxon>Sar</taxon>
        <taxon>Alveolata</taxon>
        <taxon>Ciliophora</taxon>
        <taxon>Intramacronucleata</taxon>
        <taxon>Oligohymenophorea</taxon>
        <taxon>Peniculida</taxon>
        <taxon>Parameciidae</taxon>
        <taxon>Paramecium</taxon>
    </lineage>
</organism>
<dbReference type="Proteomes" id="UP000000600">
    <property type="component" value="Unassembled WGS sequence"/>
</dbReference>
<dbReference type="KEGG" id="ptm:GSPATT00038499001"/>
<dbReference type="AlphaFoldDB" id="A0CHY0"/>
<dbReference type="InParanoid" id="A0CHY0"/>
<proteinExistence type="predicted"/>